<feature type="compositionally biased region" description="Pro residues" evidence="2">
    <location>
        <begin position="165"/>
        <end position="177"/>
    </location>
</feature>
<evidence type="ECO:0000313" key="5">
    <source>
        <dbReference type="Proteomes" id="UP000290288"/>
    </source>
</evidence>
<keyword evidence="1 3" id="KW-0732">Signal</keyword>
<feature type="compositionally biased region" description="Low complexity" evidence="2">
    <location>
        <begin position="178"/>
        <end position="234"/>
    </location>
</feature>
<feature type="chain" id="PRO_5020856891" description="RlpA-like protein double-psi beta-barrel domain-containing protein" evidence="3">
    <location>
        <begin position="29"/>
        <end position="257"/>
    </location>
</feature>
<dbReference type="PANTHER" id="PTHR31836">
    <property type="match status" value="1"/>
</dbReference>
<evidence type="ECO:0000256" key="2">
    <source>
        <dbReference type="SAM" id="MobiDB-lite"/>
    </source>
</evidence>
<feature type="region of interest" description="Disordered" evidence="2">
    <location>
        <begin position="155"/>
        <end position="234"/>
    </location>
</feature>
<dbReference type="CDD" id="cd22191">
    <property type="entry name" value="DPBB_RlpA_EXP_N-like"/>
    <property type="match status" value="1"/>
</dbReference>
<dbReference type="EMBL" id="SDEE01000056">
    <property type="protein sequence ID" value="RXW22960.1"/>
    <property type="molecule type" value="Genomic_DNA"/>
</dbReference>
<comment type="caution">
    <text evidence="4">The sequence shown here is derived from an EMBL/GenBank/DDBJ whole genome shotgun (WGS) entry which is preliminary data.</text>
</comment>
<dbReference type="SUPFAM" id="SSF50685">
    <property type="entry name" value="Barwin-like endoglucanases"/>
    <property type="match status" value="1"/>
</dbReference>
<dbReference type="OrthoDB" id="623670at2759"/>
<sequence>MPSFPSVASAIVALFATTLLFNAVPVQATPNALVHGGPMNLKHRHSRLDAAIRDVNSSQTLTKRESGEFTWFVTGLGACGGRNVASDYIVAMNTPQWDGGSHCGKPVTITINGKTATATVVDRCLGCPHGNLDFSVGLFQHWEMDHERVGTLHGTWTFGGSAADPPKPSTTPRPTPTPSTTSRTPSSTRVSTSTSISSTAVTTSSSTTTSQSSSASTGTTASSTAEPSSTPTIPTGVLNQFNYAMLGMANIAIRPSS</sequence>
<accession>A0A4Q2DRD0</accession>
<dbReference type="STRING" id="2316362.A0A4Q2DRD0"/>
<evidence type="ECO:0000313" key="4">
    <source>
        <dbReference type="EMBL" id="RXW22960.1"/>
    </source>
</evidence>
<evidence type="ECO:0000256" key="3">
    <source>
        <dbReference type="SAM" id="SignalP"/>
    </source>
</evidence>
<dbReference type="InterPro" id="IPR051477">
    <property type="entry name" value="Expansin_CellWall"/>
</dbReference>
<protein>
    <recommendedName>
        <fullName evidence="6">RlpA-like protein double-psi beta-barrel domain-containing protein</fullName>
    </recommendedName>
</protein>
<gene>
    <name evidence="4" type="ORF">EST38_g2895</name>
</gene>
<reference evidence="4 5" key="1">
    <citation type="submission" date="2019-01" db="EMBL/GenBank/DDBJ databases">
        <title>Draft genome sequence of Psathyrella aberdarensis IHI B618.</title>
        <authorList>
            <person name="Buettner E."/>
            <person name="Kellner H."/>
        </authorList>
    </citation>
    <scope>NUCLEOTIDE SEQUENCE [LARGE SCALE GENOMIC DNA]</scope>
    <source>
        <strain evidence="4 5">IHI B618</strain>
    </source>
</reference>
<evidence type="ECO:0000256" key="1">
    <source>
        <dbReference type="ARBA" id="ARBA00022729"/>
    </source>
</evidence>
<keyword evidence="5" id="KW-1185">Reference proteome</keyword>
<evidence type="ECO:0008006" key="6">
    <source>
        <dbReference type="Google" id="ProtNLM"/>
    </source>
</evidence>
<dbReference type="Proteomes" id="UP000290288">
    <property type="component" value="Unassembled WGS sequence"/>
</dbReference>
<dbReference type="AlphaFoldDB" id="A0A4Q2DRD0"/>
<dbReference type="Gene3D" id="2.40.40.10">
    <property type="entry name" value="RlpA-like domain"/>
    <property type="match status" value="1"/>
</dbReference>
<proteinExistence type="predicted"/>
<dbReference type="InterPro" id="IPR036908">
    <property type="entry name" value="RlpA-like_sf"/>
</dbReference>
<organism evidence="4 5">
    <name type="scientific">Candolleomyces aberdarensis</name>
    <dbReference type="NCBI Taxonomy" id="2316362"/>
    <lineage>
        <taxon>Eukaryota</taxon>
        <taxon>Fungi</taxon>
        <taxon>Dikarya</taxon>
        <taxon>Basidiomycota</taxon>
        <taxon>Agaricomycotina</taxon>
        <taxon>Agaricomycetes</taxon>
        <taxon>Agaricomycetidae</taxon>
        <taxon>Agaricales</taxon>
        <taxon>Agaricineae</taxon>
        <taxon>Psathyrellaceae</taxon>
        <taxon>Candolleomyces</taxon>
    </lineage>
</organism>
<name>A0A4Q2DRD0_9AGAR</name>
<dbReference type="PANTHER" id="PTHR31836:SF28">
    <property type="entry name" value="SRCR DOMAIN-CONTAINING PROTEIN-RELATED"/>
    <property type="match status" value="1"/>
</dbReference>
<feature type="signal peptide" evidence="3">
    <location>
        <begin position="1"/>
        <end position="28"/>
    </location>
</feature>